<protein>
    <submittedName>
        <fullName evidence="1">Uncharacterized protein</fullName>
    </submittedName>
</protein>
<keyword evidence="2" id="KW-1185">Reference proteome</keyword>
<reference evidence="1" key="1">
    <citation type="submission" date="2019-09" db="EMBL/GenBank/DDBJ databases">
        <authorList>
            <person name="Cremers G."/>
        </authorList>
    </citation>
    <scope>NUCLEOTIDE SEQUENCE [LARGE SCALE GENOMIC DNA]</scope>
    <source>
        <strain evidence="1">3B</strain>
    </source>
</reference>
<dbReference type="EMBL" id="CABFUZ020000157">
    <property type="protein sequence ID" value="VVM07304.1"/>
    <property type="molecule type" value="Genomic_DNA"/>
</dbReference>
<dbReference type="InterPro" id="IPR046181">
    <property type="entry name" value="DUF6209"/>
</dbReference>
<dbReference type="Proteomes" id="UP000381693">
    <property type="component" value="Unassembled WGS sequence"/>
</dbReference>
<organism evidence="1 2">
    <name type="scientific">Methylacidimicrobium cyclopophantes</name>
    <dbReference type="NCBI Taxonomy" id="1041766"/>
    <lineage>
        <taxon>Bacteria</taxon>
        <taxon>Pseudomonadati</taxon>
        <taxon>Verrucomicrobiota</taxon>
        <taxon>Methylacidimicrobium</taxon>
    </lineage>
</organism>
<evidence type="ECO:0000313" key="1">
    <source>
        <dbReference type="EMBL" id="VVM07304.1"/>
    </source>
</evidence>
<name>A0A5E6MEA3_9BACT</name>
<dbReference type="OrthoDB" id="186680at2"/>
<dbReference type="Pfam" id="PF19714">
    <property type="entry name" value="DUF6209"/>
    <property type="match status" value="1"/>
</dbReference>
<evidence type="ECO:0000313" key="2">
    <source>
        <dbReference type="Proteomes" id="UP000381693"/>
    </source>
</evidence>
<comment type="caution">
    <text evidence="1">The sequence shown here is derived from an EMBL/GenBank/DDBJ whole genome shotgun (WGS) entry which is preliminary data.</text>
</comment>
<gene>
    <name evidence="1" type="ORF">MAMC_01550</name>
</gene>
<sequence length="265" mass="29680">MIPRPFANLPPRITFTADFHELVRGNLQPGQTVTLRYDPRRIVPAGEHYVFGDPTHRITAHLLFPPTGVVAAALLSSPSGMLNSPDYDETGDGSVLVGHVVIPAGARELVAWFEYESPHGAKHYDSDFGHNFHFGFASLQVELLQADVREGLLTAQVAASPEVDRLVLHWRIVGQESAGPKDVDLVRTDRRNEAGWPIWKMGQIEVPENAVVRLKLYYWIDGERYKDDNDGLYYSTGRMEEVVPPPPAELATALREWTTRLSARF</sequence>
<accession>A0A5E6MEA3</accession>
<dbReference type="AlphaFoldDB" id="A0A5E6MEA3"/>
<proteinExistence type="predicted"/>
<dbReference type="RefSeq" id="WP_142525533.1">
    <property type="nucleotide sequence ID" value="NZ_CABFUZ020000157.1"/>
</dbReference>